<accession>A0A2U1K808</accession>
<dbReference type="OrthoDB" id="9804920at2"/>
<dbReference type="Gene3D" id="3.20.20.140">
    <property type="entry name" value="Metal-dependent hydrolases"/>
    <property type="match status" value="1"/>
</dbReference>
<dbReference type="GO" id="GO:0070573">
    <property type="term" value="F:metallodipeptidase activity"/>
    <property type="evidence" value="ECO:0007669"/>
    <property type="project" value="InterPro"/>
</dbReference>
<keyword evidence="2" id="KW-1185">Reference proteome</keyword>
<dbReference type="CDD" id="cd01301">
    <property type="entry name" value="rDP_like"/>
    <property type="match status" value="1"/>
</dbReference>
<name>A0A2U1K808_9BACI</name>
<dbReference type="InterPro" id="IPR032466">
    <property type="entry name" value="Metal_Hydrolase"/>
</dbReference>
<protein>
    <submittedName>
        <fullName evidence="1">Diguanylate cyclase</fullName>
    </submittedName>
</protein>
<sequence length="294" mass="33113">MWSDPSIDFYSDNKLHTDYVSLKKAASTNIQCFAIYIPPRIHESLRFQAALEMINIFYDKILTFPDIRLITTKNDALNLQDNEVGAILTLEGCEAIGSDLIRLKTLFRLGVRSVGLTWNEANAAADGILEERGAGLTSFGKKVVKLNNQCHVWTDVSHLSEKAFWDVIELSDYPIASHSNAKTITNHRRNLTDAQILSLIKKDGVIGITFVPEFLKESGEATIGDILKHIDHICSLGGYRHIGFGSDFDGIDTTPAQLTNYSKYPLLINELLKRYPEHIVKGFLYNHFLNRIPF</sequence>
<reference evidence="1 2" key="1">
    <citation type="submission" date="2018-04" db="EMBL/GenBank/DDBJ databases">
        <title>Camelliibacillus theae gen. nov., sp. nov., isolated from Pu'er tea.</title>
        <authorList>
            <person name="Niu L."/>
        </authorList>
    </citation>
    <scope>NUCLEOTIDE SEQUENCE [LARGE SCALE GENOMIC DNA]</scope>
    <source>
        <strain evidence="1 2">T8</strain>
    </source>
</reference>
<gene>
    <name evidence="1" type="ORF">DCC39_02345</name>
</gene>
<dbReference type="PANTHER" id="PTHR10443">
    <property type="entry name" value="MICROSOMAL DIPEPTIDASE"/>
    <property type="match status" value="1"/>
</dbReference>
<evidence type="ECO:0000313" key="2">
    <source>
        <dbReference type="Proteomes" id="UP000245998"/>
    </source>
</evidence>
<dbReference type="PANTHER" id="PTHR10443:SF12">
    <property type="entry name" value="DIPEPTIDASE"/>
    <property type="match status" value="1"/>
</dbReference>
<dbReference type="GO" id="GO:0006508">
    <property type="term" value="P:proteolysis"/>
    <property type="evidence" value="ECO:0007669"/>
    <property type="project" value="InterPro"/>
</dbReference>
<dbReference type="Proteomes" id="UP000245998">
    <property type="component" value="Unassembled WGS sequence"/>
</dbReference>
<evidence type="ECO:0000313" key="1">
    <source>
        <dbReference type="EMBL" id="PWA13319.1"/>
    </source>
</evidence>
<dbReference type="Pfam" id="PF01244">
    <property type="entry name" value="Peptidase_M19"/>
    <property type="match status" value="1"/>
</dbReference>
<dbReference type="PROSITE" id="PS51365">
    <property type="entry name" value="RENAL_DIPEPTIDASE_2"/>
    <property type="match status" value="1"/>
</dbReference>
<dbReference type="EMBL" id="QCZG01000002">
    <property type="protein sequence ID" value="PWA13319.1"/>
    <property type="molecule type" value="Genomic_DNA"/>
</dbReference>
<dbReference type="AlphaFoldDB" id="A0A2U1K808"/>
<dbReference type="SUPFAM" id="SSF51556">
    <property type="entry name" value="Metallo-dependent hydrolases"/>
    <property type="match status" value="1"/>
</dbReference>
<organism evidence="1 2">
    <name type="scientific">Pueribacillus theae</name>
    <dbReference type="NCBI Taxonomy" id="2171751"/>
    <lineage>
        <taxon>Bacteria</taxon>
        <taxon>Bacillati</taxon>
        <taxon>Bacillota</taxon>
        <taxon>Bacilli</taxon>
        <taxon>Bacillales</taxon>
        <taxon>Bacillaceae</taxon>
        <taxon>Pueribacillus</taxon>
    </lineage>
</organism>
<dbReference type="InterPro" id="IPR008257">
    <property type="entry name" value="Pept_M19"/>
</dbReference>
<comment type="caution">
    <text evidence="1">The sequence shown here is derived from an EMBL/GenBank/DDBJ whole genome shotgun (WGS) entry which is preliminary data.</text>
</comment>
<proteinExistence type="predicted"/>